<accession>A0A9W4TK01</accession>
<reference evidence="1" key="1">
    <citation type="submission" date="2022-09" db="EMBL/GenBank/DDBJ databases">
        <authorList>
            <person name="Duchaud E."/>
        </authorList>
    </citation>
    <scope>NUCLEOTIDE SEQUENCE</scope>
    <source>
        <strain evidence="1">TRV642</strain>
    </source>
</reference>
<dbReference type="Proteomes" id="UP001152749">
    <property type="component" value="Chromosome"/>
</dbReference>
<gene>
    <name evidence="1" type="ORF">TRV642_2499</name>
</gene>
<dbReference type="EMBL" id="OX336425">
    <property type="protein sequence ID" value="CAI2767368.1"/>
    <property type="molecule type" value="Genomic_DNA"/>
</dbReference>
<protein>
    <submittedName>
        <fullName evidence="1">Uncharacterized protein</fullName>
    </submittedName>
</protein>
<evidence type="ECO:0000313" key="2">
    <source>
        <dbReference type="Proteomes" id="UP001152749"/>
    </source>
</evidence>
<evidence type="ECO:0000313" key="1">
    <source>
        <dbReference type="EMBL" id="CAI2767368.1"/>
    </source>
</evidence>
<name>A0A9W4TK01_9FLAO</name>
<sequence length="106" mass="12177">MENDPFKNTEQLKKLTARYFNTLKASNDEPKVNIAELKILNYFELGCIVSDMIKLCILALDHDMHNVPEKKDQSINVGLILETVLQLFPLDECEFLSYVGETANRE</sequence>
<proteinExistence type="predicted"/>
<dbReference type="RefSeq" id="WP_263360310.1">
    <property type="nucleotide sequence ID" value="NZ_OX336425.1"/>
</dbReference>
<dbReference type="KEGG" id="fcs:TRV642_2499"/>
<dbReference type="AlphaFoldDB" id="A0A9W4TK01"/>
<organism evidence="1 2">
    <name type="scientific">Flavobacterium collinsii</name>
    <dbReference type="NCBI Taxonomy" id="1114861"/>
    <lineage>
        <taxon>Bacteria</taxon>
        <taxon>Pseudomonadati</taxon>
        <taxon>Bacteroidota</taxon>
        <taxon>Flavobacteriia</taxon>
        <taxon>Flavobacteriales</taxon>
        <taxon>Flavobacteriaceae</taxon>
        <taxon>Flavobacterium</taxon>
    </lineage>
</organism>